<reference evidence="13" key="2">
    <citation type="submission" date="2025-08" db="UniProtKB">
        <authorList>
            <consortium name="Ensembl"/>
        </authorList>
    </citation>
    <scope>IDENTIFICATION</scope>
</reference>
<dbReference type="PRINTS" id="PR00592">
    <property type="entry name" value="CASENSINGR"/>
</dbReference>
<feature type="transmembrane region" description="Helical" evidence="11">
    <location>
        <begin position="568"/>
        <end position="588"/>
    </location>
</feature>
<dbReference type="PANTHER" id="PTHR24061:SF528">
    <property type="entry name" value="C-FAMILY ODORANT RECEPTOR OLFCD2-RELATED"/>
    <property type="match status" value="1"/>
</dbReference>
<dbReference type="InterPro" id="IPR000337">
    <property type="entry name" value="GPCR_3"/>
</dbReference>
<dbReference type="Gene3D" id="3.40.50.2300">
    <property type="match status" value="2"/>
</dbReference>
<reference evidence="13" key="3">
    <citation type="submission" date="2025-09" db="UniProtKB">
        <authorList>
            <consortium name="Ensembl"/>
        </authorList>
    </citation>
    <scope>IDENTIFICATION</scope>
</reference>
<dbReference type="SUPFAM" id="SSF53822">
    <property type="entry name" value="Periplasmic binding protein-like I"/>
    <property type="match status" value="1"/>
</dbReference>
<reference evidence="14" key="1">
    <citation type="submission" date="2015-09" db="EMBL/GenBank/DDBJ databases">
        <authorList>
            <person name="Sai Rama Sridatta P."/>
        </authorList>
    </citation>
    <scope>NUCLEOTIDE SEQUENCE [LARGE SCALE GENOMIC DNA]</scope>
</reference>
<dbReference type="PANTHER" id="PTHR24061">
    <property type="entry name" value="CALCIUM-SENSING RECEPTOR-RELATED"/>
    <property type="match status" value="1"/>
</dbReference>
<evidence type="ECO:0000256" key="2">
    <source>
        <dbReference type="ARBA" id="ARBA00022475"/>
    </source>
</evidence>
<evidence type="ECO:0000256" key="7">
    <source>
        <dbReference type="ARBA" id="ARBA00023136"/>
    </source>
</evidence>
<keyword evidence="10" id="KW-0807">Transducer</keyword>
<dbReference type="PROSITE" id="PS00981">
    <property type="entry name" value="G_PROTEIN_RECEP_F3_3"/>
    <property type="match status" value="1"/>
</dbReference>
<protein>
    <recommendedName>
        <fullName evidence="12">G-protein coupled receptors family 3 profile domain-containing protein</fullName>
    </recommendedName>
</protein>
<evidence type="ECO:0000256" key="3">
    <source>
        <dbReference type="ARBA" id="ARBA00022692"/>
    </source>
</evidence>
<feature type="domain" description="G-protein coupled receptors family 3 profile" evidence="12">
    <location>
        <begin position="386"/>
        <end position="638"/>
    </location>
</feature>
<dbReference type="FunFam" id="3.40.50.2300:FF:000016">
    <property type="entry name" value="Taste 1 receptor member 2"/>
    <property type="match status" value="1"/>
</dbReference>
<dbReference type="AlphaFoldDB" id="A0A4W6D708"/>
<organism evidence="13 14">
    <name type="scientific">Lates calcarifer</name>
    <name type="common">Barramundi</name>
    <name type="synonym">Holocentrus calcarifer</name>
    <dbReference type="NCBI Taxonomy" id="8187"/>
    <lineage>
        <taxon>Eukaryota</taxon>
        <taxon>Metazoa</taxon>
        <taxon>Chordata</taxon>
        <taxon>Craniata</taxon>
        <taxon>Vertebrata</taxon>
        <taxon>Euteleostomi</taxon>
        <taxon>Actinopterygii</taxon>
        <taxon>Neopterygii</taxon>
        <taxon>Teleostei</taxon>
        <taxon>Neoteleostei</taxon>
        <taxon>Acanthomorphata</taxon>
        <taxon>Carangaria</taxon>
        <taxon>Carangaria incertae sedis</taxon>
        <taxon>Centropomidae</taxon>
        <taxon>Lates</taxon>
    </lineage>
</organism>
<feature type="transmembrane region" description="Helical" evidence="11">
    <location>
        <begin position="535"/>
        <end position="556"/>
    </location>
</feature>
<keyword evidence="6" id="KW-0297">G-protein coupled receptor</keyword>
<evidence type="ECO:0000313" key="14">
    <source>
        <dbReference type="Proteomes" id="UP000314980"/>
    </source>
</evidence>
<feature type="transmembrane region" description="Helical" evidence="11">
    <location>
        <begin position="456"/>
        <end position="480"/>
    </location>
</feature>
<evidence type="ECO:0000256" key="4">
    <source>
        <dbReference type="ARBA" id="ARBA00022729"/>
    </source>
</evidence>
<keyword evidence="8" id="KW-0675">Receptor</keyword>
<evidence type="ECO:0000256" key="5">
    <source>
        <dbReference type="ARBA" id="ARBA00022989"/>
    </source>
</evidence>
<accession>A0A4W6D708</accession>
<name>A0A4W6D708_LATCA</name>
<feature type="transmembrane region" description="Helical" evidence="11">
    <location>
        <begin position="487"/>
        <end position="507"/>
    </location>
</feature>
<dbReference type="PRINTS" id="PR00248">
    <property type="entry name" value="GPCRMGR"/>
</dbReference>
<evidence type="ECO:0000259" key="12">
    <source>
        <dbReference type="PROSITE" id="PS50259"/>
    </source>
</evidence>
<dbReference type="InterPro" id="IPR017979">
    <property type="entry name" value="GPCR_3_CS"/>
</dbReference>
<evidence type="ECO:0000256" key="9">
    <source>
        <dbReference type="ARBA" id="ARBA00023180"/>
    </source>
</evidence>
<proteinExistence type="predicted"/>
<feature type="transmembrane region" description="Helical" evidence="11">
    <location>
        <begin position="422"/>
        <end position="444"/>
    </location>
</feature>
<keyword evidence="14" id="KW-1185">Reference proteome</keyword>
<dbReference type="GeneTree" id="ENSGT01050000244874"/>
<evidence type="ECO:0000256" key="10">
    <source>
        <dbReference type="ARBA" id="ARBA00023224"/>
    </source>
</evidence>
<dbReference type="GO" id="GO:0004930">
    <property type="term" value="F:G protein-coupled receptor activity"/>
    <property type="evidence" value="ECO:0007669"/>
    <property type="project" value="UniProtKB-KW"/>
</dbReference>
<dbReference type="GO" id="GO:0005886">
    <property type="term" value="C:plasma membrane"/>
    <property type="evidence" value="ECO:0007669"/>
    <property type="project" value="UniProtKB-SubCell"/>
</dbReference>
<feature type="transmembrane region" description="Helical" evidence="11">
    <location>
        <begin position="600"/>
        <end position="623"/>
    </location>
</feature>
<keyword evidence="3 11" id="KW-0812">Transmembrane</keyword>
<keyword evidence="4" id="KW-0732">Signal</keyword>
<dbReference type="Pfam" id="PF00003">
    <property type="entry name" value="7tm_3"/>
    <property type="match status" value="1"/>
</dbReference>
<feature type="transmembrane region" description="Helical" evidence="11">
    <location>
        <begin position="385"/>
        <end position="410"/>
    </location>
</feature>
<dbReference type="InterPro" id="IPR000068">
    <property type="entry name" value="GPCR_3_Ca_sens_rcpt-rel"/>
</dbReference>
<dbReference type="Ensembl" id="ENSLCAT00010020964.1">
    <property type="protein sequence ID" value="ENSLCAP00010020510.1"/>
    <property type="gene ID" value="ENSLCAG00010009608.1"/>
</dbReference>
<dbReference type="PROSITE" id="PS50259">
    <property type="entry name" value="G_PROTEIN_RECEP_F3_4"/>
    <property type="match status" value="1"/>
</dbReference>
<evidence type="ECO:0000256" key="6">
    <source>
        <dbReference type="ARBA" id="ARBA00023040"/>
    </source>
</evidence>
<dbReference type="Proteomes" id="UP000314980">
    <property type="component" value="Unassembled WGS sequence"/>
</dbReference>
<keyword evidence="7 11" id="KW-0472">Membrane</keyword>
<evidence type="ECO:0000313" key="13">
    <source>
        <dbReference type="Ensembl" id="ENSLCAP00010020510.1"/>
    </source>
</evidence>
<dbReference type="InterPro" id="IPR028082">
    <property type="entry name" value="Peripla_BP_I"/>
</dbReference>
<sequence>RTVIFTVEEINRDTKLLHGVSLGYRLYNGCGSENLIRAAVEAVNGEDSKGCSGQVQAVLGHSSSGVSEDINLILSSLSIPQVRRKDWEMTDNKKRYPTFFRTVPSDRFQVIGLVQLMKHFDWRWVGIIYSPGLYSEEGTSEFVKEAEKEGVCVEYRLPYSKIYENYFNTIVQTLRESSSKVVLLFLSLSYTKSFLSEIENYNITGKQWVGSESWITQADLASVERKNILQGAIGFALPQASIPGLGEFLLSLKPSDEPQSAIIKAIWETFFDCSFSPSNTSTMCTGTEDLRTVSSDYTDVAYFRAENNVYKAVYLVAYALHALLQCQNGSNPTTGKPCVTKDDVQPKLVSSDSPECLFCLPEFWPNEKKDQCLPKPTEYLSYKEIMGALLTGFGCVGVFLSLLTSIIFLTHKDTPIVRANNSELSFLLLFSLKLCFLCSLTFIGRPSEWSCMLRHTAFGITFVLCISCVLGKTIVVLMAFRATLPGQLSVLTFTLIQVVICILWLTINPPFPKMNMMYYKDKIILECALGSAVGFWAVLGYIGLLALLCFILAFLARKLPDSFNEAKLITFSMLIFCAVWIAFIPAYVSSPGKFTVAVEIFAILASSFGLLVCIFVPKCYIIIFRPDQNSKKHLMGKIPPRTL</sequence>
<dbReference type="InterPro" id="IPR017978">
    <property type="entry name" value="GPCR_3_C"/>
</dbReference>
<evidence type="ECO:0000256" key="8">
    <source>
        <dbReference type="ARBA" id="ARBA00023170"/>
    </source>
</evidence>
<evidence type="ECO:0000256" key="1">
    <source>
        <dbReference type="ARBA" id="ARBA00004651"/>
    </source>
</evidence>
<comment type="subcellular location">
    <subcellularLocation>
        <location evidence="1">Cell membrane</location>
        <topology evidence="1">Multi-pass membrane protein</topology>
    </subcellularLocation>
</comment>
<evidence type="ECO:0000256" key="11">
    <source>
        <dbReference type="SAM" id="Phobius"/>
    </source>
</evidence>
<dbReference type="InterPro" id="IPR001828">
    <property type="entry name" value="ANF_lig-bd_rcpt"/>
</dbReference>
<dbReference type="CDD" id="cd15283">
    <property type="entry name" value="7tmC_V2R_pheromone"/>
    <property type="match status" value="1"/>
</dbReference>
<keyword evidence="5 11" id="KW-1133">Transmembrane helix</keyword>
<dbReference type="Pfam" id="PF01094">
    <property type="entry name" value="ANF_receptor"/>
    <property type="match status" value="1"/>
</dbReference>
<keyword evidence="9" id="KW-0325">Glycoprotein</keyword>
<keyword evidence="2" id="KW-1003">Cell membrane</keyword>